<dbReference type="PROSITE" id="PS51352">
    <property type="entry name" value="THIOREDOXIN_2"/>
    <property type="match status" value="1"/>
</dbReference>
<evidence type="ECO:0000256" key="1">
    <source>
        <dbReference type="ARBA" id="ARBA00004196"/>
    </source>
</evidence>
<dbReference type="InterPro" id="IPR000866">
    <property type="entry name" value="AhpC/TSA"/>
</dbReference>
<dbReference type="Proteomes" id="UP000636110">
    <property type="component" value="Unassembled WGS sequence"/>
</dbReference>
<dbReference type="CDD" id="cd02966">
    <property type="entry name" value="TlpA_like_family"/>
    <property type="match status" value="1"/>
</dbReference>
<dbReference type="SUPFAM" id="SSF52833">
    <property type="entry name" value="Thioredoxin-like"/>
    <property type="match status" value="1"/>
</dbReference>
<keyword evidence="7" id="KW-1185">Reference proteome</keyword>
<dbReference type="Pfam" id="PF00578">
    <property type="entry name" value="AhpC-TSA"/>
    <property type="match status" value="1"/>
</dbReference>
<sequence length="327" mass="37100">MQIYPNNPLIRRSDKVGEVSLINGKATVEFATGNGDSFSLAFKEQRLGLYLEPGTVKVNIPDRVLKDAGVSGSKSTQQMGQWFADWKKMPIYEITSKAQDKWLEATTDALKAVAKEEYDPIKAIYDQERMSFNTKWIISNPDADVTSEVLKSCKGYMPDDQLAAWYEGLNERAKGNLAGRYIKYNIDSLFVNGTAPAFTQADTDGHLVKLADFRGKYVLLDFWASWCLPRRAENPYLLKLYNRFKDRNFTILGVSLDSERKPWLEAIKKDQVFWTQVSELNGFDNSLITKYAIKSVPANVLIAPDGKIIAKNIALWSLMEILERLDK</sequence>
<evidence type="ECO:0000313" key="7">
    <source>
        <dbReference type="Proteomes" id="UP000636110"/>
    </source>
</evidence>
<keyword evidence="4" id="KW-0676">Redox-active center</keyword>
<dbReference type="EMBL" id="WNXC01000001">
    <property type="protein sequence ID" value="MBB2148597.1"/>
    <property type="molecule type" value="Genomic_DNA"/>
</dbReference>
<accession>A0ABR6ETS9</accession>
<dbReference type="InterPro" id="IPR050553">
    <property type="entry name" value="Thioredoxin_ResA/DsbE_sf"/>
</dbReference>
<evidence type="ECO:0000256" key="4">
    <source>
        <dbReference type="ARBA" id="ARBA00023284"/>
    </source>
</evidence>
<dbReference type="PANTHER" id="PTHR42852">
    <property type="entry name" value="THIOL:DISULFIDE INTERCHANGE PROTEIN DSBE"/>
    <property type="match status" value="1"/>
</dbReference>
<dbReference type="InterPro" id="IPR036249">
    <property type="entry name" value="Thioredoxin-like_sf"/>
</dbReference>
<feature type="domain" description="Thioredoxin" evidence="5">
    <location>
        <begin position="189"/>
        <end position="327"/>
    </location>
</feature>
<keyword evidence="3" id="KW-1015">Disulfide bond</keyword>
<reference evidence="6 7" key="1">
    <citation type="submission" date="2019-11" db="EMBL/GenBank/DDBJ databases">
        <title>Description of Pedobacter sp. LMG 31462T.</title>
        <authorList>
            <person name="Carlier A."/>
            <person name="Qi S."/>
            <person name="Vandamme P."/>
        </authorList>
    </citation>
    <scope>NUCLEOTIDE SEQUENCE [LARGE SCALE GENOMIC DNA]</scope>
    <source>
        <strain evidence="6 7">LMG 31462</strain>
    </source>
</reference>
<dbReference type="InterPro" id="IPR013766">
    <property type="entry name" value="Thioredoxin_domain"/>
</dbReference>
<evidence type="ECO:0000259" key="5">
    <source>
        <dbReference type="PROSITE" id="PS51352"/>
    </source>
</evidence>
<organism evidence="6 7">
    <name type="scientific">Pedobacter gandavensis</name>
    <dbReference type="NCBI Taxonomy" id="2679963"/>
    <lineage>
        <taxon>Bacteria</taxon>
        <taxon>Pseudomonadati</taxon>
        <taxon>Bacteroidota</taxon>
        <taxon>Sphingobacteriia</taxon>
        <taxon>Sphingobacteriales</taxon>
        <taxon>Sphingobacteriaceae</taxon>
        <taxon>Pedobacter</taxon>
    </lineage>
</organism>
<protein>
    <submittedName>
        <fullName evidence="6">Redoxin domain-containing protein</fullName>
    </submittedName>
</protein>
<evidence type="ECO:0000313" key="6">
    <source>
        <dbReference type="EMBL" id="MBB2148597.1"/>
    </source>
</evidence>
<comment type="subcellular location">
    <subcellularLocation>
        <location evidence="1">Cell envelope</location>
    </subcellularLocation>
</comment>
<evidence type="ECO:0000256" key="2">
    <source>
        <dbReference type="ARBA" id="ARBA00022748"/>
    </source>
</evidence>
<dbReference type="Gene3D" id="3.40.30.10">
    <property type="entry name" value="Glutaredoxin"/>
    <property type="match status" value="1"/>
</dbReference>
<comment type="caution">
    <text evidence="6">The sequence shown here is derived from an EMBL/GenBank/DDBJ whole genome shotgun (WGS) entry which is preliminary data.</text>
</comment>
<evidence type="ECO:0000256" key="3">
    <source>
        <dbReference type="ARBA" id="ARBA00023157"/>
    </source>
</evidence>
<dbReference type="PANTHER" id="PTHR42852:SF6">
    <property type="entry name" value="THIOL:DISULFIDE INTERCHANGE PROTEIN DSBE"/>
    <property type="match status" value="1"/>
</dbReference>
<keyword evidence="2" id="KW-0201">Cytochrome c-type biogenesis</keyword>
<proteinExistence type="predicted"/>
<name>A0ABR6ETS9_9SPHI</name>
<gene>
    <name evidence="6" type="ORF">GM920_06695</name>
</gene>